<keyword evidence="4" id="KW-0052">Apoplast</keyword>
<keyword evidence="3 4" id="KW-0964">Secreted</keyword>
<proteinExistence type="inferred from homology"/>
<comment type="caution">
    <text evidence="5">The sequence shown here is derived from an EMBL/GenBank/DDBJ whole genome shotgun (WGS) entry which is preliminary data.</text>
</comment>
<comment type="function">
    <text evidence="4">Dirigent proteins impart stereoselectivity on the phenoxy radical-coupling reaction, yielding optically active lignans from two molecules of coniferyl alcohol in the biosynthesis of lignans, flavonolignans, and alkaloids and thus plays a central role in plant secondary metabolism.</text>
</comment>
<accession>A0A8T0I2R7</accession>
<dbReference type="InterPro" id="IPR004265">
    <property type="entry name" value="Dirigent"/>
</dbReference>
<keyword evidence="4" id="KW-0732">Signal</keyword>
<dbReference type="GO" id="GO:0048046">
    <property type="term" value="C:apoplast"/>
    <property type="evidence" value="ECO:0007669"/>
    <property type="project" value="UniProtKB-SubCell"/>
</dbReference>
<dbReference type="Proteomes" id="UP000822688">
    <property type="component" value="Chromosome 5"/>
</dbReference>
<dbReference type="Gene3D" id="2.40.480.10">
    <property type="entry name" value="Allene oxide cyclase-like"/>
    <property type="match status" value="1"/>
</dbReference>
<dbReference type="EMBL" id="CM026425">
    <property type="protein sequence ID" value="KAG0577744.1"/>
    <property type="molecule type" value="Genomic_DNA"/>
</dbReference>
<comment type="subunit">
    <text evidence="2 4">Homodimer.</text>
</comment>
<dbReference type="GO" id="GO:0009699">
    <property type="term" value="P:phenylpropanoid biosynthetic process"/>
    <property type="evidence" value="ECO:0007669"/>
    <property type="project" value="UniProtKB-ARBA"/>
</dbReference>
<evidence type="ECO:0000256" key="1">
    <source>
        <dbReference type="ARBA" id="ARBA00010746"/>
    </source>
</evidence>
<comment type="similarity">
    <text evidence="1 4">Belongs to the plant dirigent protein family.</text>
</comment>
<feature type="chain" id="PRO_5035967792" description="Dirigent protein" evidence="4">
    <location>
        <begin position="26"/>
        <end position="177"/>
    </location>
</feature>
<dbReference type="PANTHER" id="PTHR21495">
    <property type="entry name" value="NUCLEOPORIN-RELATED"/>
    <property type="match status" value="1"/>
</dbReference>
<comment type="subcellular location">
    <subcellularLocation>
        <location evidence="4">Secreted</location>
        <location evidence="4">Extracellular space</location>
        <location evidence="4">Apoplast</location>
    </subcellularLocation>
</comment>
<gene>
    <name evidence="5" type="ORF">KC19_5G177900</name>
</gene>
<evidence type="ECO:0000256" key="3">
    <source>
        <dbReference type="ARBA" id="ARBA00022525"/>
    </source>
</evidence>
<dbReference type="AlphaFoldDB" id="A0A8T0I2R7"/>
<protein>
    <recommendedName>
        <fullName evidence="4">Dirigent protein</fullName>
    </recommendedName>
</protein>
<dbReference type="Pfam" id="PF03018">
    <property type="entry name" value="Dirigent"/>
    <property type="match status" value="1"/>
</dbReference>
<dbReference type="InterPro" id="IPR044859">
    <property type="entry name" value="Allene_oxi_cyc_Dirigent"/>
</dbReference>
<evidence type="ECO:0000256" key="4">
    <source>
        <dbReference type="RuleBase" id="RU363099"/>
    </source>
</evidence>
<reference evidence="5" key="1">
    <citation type="submission" date="2020-06" db="EMBL/GenBank/DDBJ databases">
        <title>WGS assembly of Ceratodon purpureus strain R40.</title>
        <authorList>
            <person name="Carey S.B."/>
            <person name="Jenkins J."/>
            <person name="Shu S."/>
            <person name="Lovell J.T."/>
            <person name="Sreedasyam A."/>
            <person name="Maumus F."/>
            <person name="Tiley G.P."/>
            <person name="Fernandez-Pozo N."/>
            <person name="Barry K."/>
            <person name="Chen C."/>
            <person name="Wang M."/>
            <person name="Lipzen A."/>
            <person name="Daum C."/>
            <person name="Saski C.A."/>
            <person name="Payton A.C."/>
            <person name="Mcbreen J.C."/>
            <person name="Conrad R.E."/>
            <person name="Kollar L.M."/>
            <person name="Olsson S."/>
            <person name="Huttunen S."/>
            <person name="Landis J.B."/>
            <person name="Wickett N.J."/>
            <person name="Johnson M.G."/>
            <person name="Rensing S.A."/>
            <person name="Grimwood J."/>
            <person name="Schmutz J."/>
            <person name="Mcdaniel S.F."/>
        </authorList>
    </citation>
    <scope>NUCLEOTIDE SEQUENCE</scope>
    <source>
        <strain evidence="5">R40</strain>
    </source>
</reference>
<evidence type="ECO:0000313" key="5">
    <source>
        <dbReference type="EMBL" id="KAG0577744.1"/>
    </source>
</evidence>
<organism evidence="5 6">
    <name type="scientific">Ceratodon purpureus</name>
    <name type="common">Fire moss</name>
    <name type="synonym">Dicranum purpureum</name>
    <dbReference type="NCBI Taxonomy" id="3225"/>
    <lineage>
        <taxon>Eukaryota</taxon>
        <taxon>Viridiplantae</taxon>
        <taxon>Streptophyta</taxon>
        <taxon>Embryophyta</taxon>
        <taxon>Bryophyta</taxon>
        <taxon>Bryophytina</taxon>
        <taxon>Bryopsida</taxon>
        <taxon>Dicranidae</taxon>
        <taxon>Pseudoditrichales</taxon>
        <taxon>Ditrichaceae</taxon>
        <taxon>Ceratodon</taxon>
    </lineage>
</organism>
<evidence type="ECO:0000313" key="6">
    <source>
        <dbReference type="Proteomes" id="UP000822688"/>
    </source>
</evidence>
<keyword evidence="6" id="KW-1185">Reference proteome</keyword>
<sequence length="177" mass="19116">MASYPAFNIMYVMFFLMLFVPTSIAATQAKREQIALDFTVHEIQSGPNATLLMASGTGGMGTVTVFDNTVHEGENPDTKLLGRATGSGMVTTLDGMNGGLQIQSQISFGEGSMYNGSSILFTGTVFTPMVPWEVVVVGGTGYFRGIRGYAYVEPGTSSPPVDTFKWSVRAWKWTKQV</sequence>
<evidence type="ECO:0000256" key="2">
    <source>
        <dbReference type="ARBA" id="ARBA00011738"/>
    </source>
</evidence>
<feature type="signal peptide" evidence="4">
    <location>
        <begin position="1"/>
        <end position="25"/>
    </location>
</feature>
<name>A0A8T0I2R7_CERPU</name>